<evidence type="ECO:0000256" key="1">
    <source>
        <dbReference type="SAM" id="MobiDB-lite"/>
    </source>
</evidence>
<evidence type="ECO:0000313" key="3">
    <source>
        <dbReference type="Proteomes" id="UP000215086"/>
    </source>
</evidence>
<dbReference type="Proteomes" id="UP000215086">
    <property type="component" value="Chromosome"/>
</dbReference>
<reference evidence="2 3" key="1">
    <citation type="journal article" name="Front. Microbiol.">
        <title>Sugar Metabolism of the First Thermophilic Planctomycete Thermogutta terrifontis: Comparative Genomic and Transcriptomic Approaches.</title>
        <authorList>
            <person name="Elcheninov A.G."/>
            <person name="Menzel P."/>
            <person name="Gudbergsdottir S.R."/>
            <person name="Slesarev A.I."/>
            <person name="Kadnikov V.V."/>
            <person name="Krogh A."/>
            <person name="Bonch-Osmolovskaya E.A."/>
            <person name="Peng X."/>
            <person name="Kublanov I.V."/>
        </authorList>
    </citation>
    <scope>NUCLEOTIDE SEQUENCE [LARGE SCALE GENOMIC DNA]</scope>
    <source>
        <strain evidence="2 3">R1</strain>
    </source>
</reference>
<name>A0A286R9V5_9BACT</name>
<gene>
    <name evidence="2" type="ORF">THTE_0152</name>
</gene>
<feature type="region of interest" description="Disordered" evidence="1">
    <location>
        <begin position="1"/>
        <end position="21"/>
    </location>
</feature>
<dbReference type="EMBL" id="CP018477">
    <property type="protein sequence ID" value="ASV72754.1"/>
    <property type="molecule type" value="Genomic_DNA"/>
</dbReference>
<dbReference type="AlphaFoldDB" id="A0A286R9V5"/>
<evidence type="ECO:0000313" key="2">
    <source>
        <dbReference type="EMBL" id="ASV72754.1"/>
    </source>
</evidence>
<protein>
    <submittedName>
        <fullName evidence="2">Uncharacterized protein</fullName>
    </submittedName>
</protein>
<organism evidence="2 3">
    <name type="scientific">Thermogutta terrifontis</name>
    <dbReference type="NCBI Taxonomy" id="1331910"/>
    <lineage>
        <taxon>Bacteria</taxon>
        <taxon>Pseudomonadati</taxon>
        <taxon>Planctomycetota</taxon>
        <taxon>Planctomycetia</taxon>
        <taxon>Pirellulales</taxon>
        <taxon>Thermoguttaceae</taxon>
        <taxon>Thermogutta</taxon>
    </lineage>
</organism>
<accession>A0A286R9V5</accession>
<keyword evidence="3" id="KW-1185">Reference proteome</keyword>
<sequence length="37" mass="4037">MPVLIRRSGSDSPAPAACRQGQHHCHPYFGKLDAFAN</sequence>
<proteinExistence type="predicted"/>
<dbReference type="KEGG" id="ttf:THTE_0152"/>